<proteinExistence type="predicted"/>
<dbReference type="RefSeq" id="YP_010782306.1">
    <property type="nucleotide sequence ID" value="NC_075039.1"/>
</dbReference>
<evidence type="ECO:0000313" key="1">
    <source>
        <dbReference type="EMBL" id="QKU35633.1"/>
    </source>
</evidence>
<reference evidence="1" key="1">
    <citation type="submission" date="2017-01" db="EMBL/GenBank/DDBJ databases">
        <authorList>
            <person name="Assis F.L."/>
            <person name="Abrahao J.S."/>
            <person name="Silva L."/>
            <person name="Khalil J.B."/>
            <person name="Rodrigues R."/>
            <person name="Silva L.S."/>
            <person name="Arantes T."/>
            <person name="Boratto P."/>
            <person name="Andrade M."/>
            <person name="Kroon E.G."/>
            <person name="Ribeiro B."/>
            <person name="Bergier I."/>
            <person name="Seligmann H."/>
            <person name="Ghigo E."/>
            <person name="Colson P."/>
            <person name="Levasseur A."/>
            <person name="Raoult D."/>
            <person name="Scola B.L."/>
        </authorList>
    </citation>
    <scope>NUCLEOTIDE SEQUENCE</scope>
    <source>
        <strain evidence="1">Soda lake</strain>
    </source>
</reference>
<name>A0A6N1NWP8_9VIRU</name>
<dbReference type="KEGG" id="vg:80519070"/>
<dbReference type="GeneID" id="80519070"/>
<sequence length="145" mass="17199">MLDPFVENFLKSYEPKQLDLSPYLKLDKLKGYKFMEKSDDKLNLIPGETYVKYINRSDAFKDKDLKMHVRGGILLEGGTYVNGLFKPLGDNTKWTHLMLLFSPFPTGLIKSKKGFGHQKIYDYDQHIFYIKINSYYLFYKYFNHK</sequence>
<accession>A0A6N1NWP8</accession>
<reference evidence="1" key="2">
    <citation type="journal article" date="2018" name="Nat. Commun.">
        <title>Tailed giant Tupanvirus possesses the most complete translational apparatus of the known virosphere.</title>
        <authorList>
            <person name="Abrahao J."/>
            <person name="Silva L."/>
            <person name="Silva L.S."/>
            <person name="Khalil J.Y.B."/>
            <person name="Rodrigues R."/>
            <person name="Arantes T."/>
            <person name="Assis F."/>
            <person name="Boratto P."/>
            <person name="Andrade M."/>
            <person name="Kroon E.G."/>
            <person name="Ribeiro B."/>
            <person name="Bergier I."/>
            <person name="Seligmann H."/>
            <person name="Ghigo E."/>
            <person name="Colson P."/>
            <person name="Levasseur A."/>
            <person name="Kroemer G."/>
            <person name="Raoult D."/>
            <person name="La Scola B."/>
        </authorList>
    </citation>
    <scope>NUCLEOTIDE SEQUENCE [LARGE SCALE GENOMIC DNA]</scope>
    <source>
        <strain evidence="1">Soda lake</strain>
    </source>
</reference>
<organism evidence="1">
    <name type="scientific">Tupanvirus soda lake</name>
    <dbReference type="NCBI Taxonomy" id="2126985"/>
    <lineage>
        <taxon>Viruses</taxon>
        <taxon>Varidnaviria</taxon>
        <taxon>Bamfordvirae</taxon>
        <taxon>Nucleocytoviricota</taxon>
        <taxon>Megaviricetes</taxon>
        <taxon>Imitervirales</taxon>
        <taxon>Mimiviridae</taxon>
        <taxon>Megamimivirinae</taxon>
        <taxon>Tupanvirus</taxon>
        <taxon>Tupanvirus salinum</taxon>
    </lineage>
</organism>
<protein>
    <submittedName>
        <fullName evidence="1">Uncharacterized protein</fullName>
    </submittedName>
</protein>
<dbReference type="EMBL" id="KY523104">
    <property type="protein sequence ID" value="QKU35633.1"/>
    <property type="molecule type" value="Genomic_DNA"/>
</dbReference>